<dbReference type="EMBL" id="BAAAZA010000011">
    <property type="protein sequence ID" value="GAA3873785.1"/>
    <property type="molecule type" value="Genomic_DNA"/>
</dbReference>
<proteinExistence type="predicted"/>
<reference evidence="2" key="1">
    <citation type="journal article" date="2019" name="Int. J. Syst. Evol. Microbiol.">
        <title>The Global Catalogue of Microorganisms (GCM) 10K type strain sequencing project: providing services to taxonomists for standard genome sequencing and annotation.</title>
        <authorList>
            <consortium name="The Broad Institute Genomics Platform"/>
            <consortium name="The Broad Institute Genome Sequencing Center for Infectious Disease"/>
            <person name="Wu L."/>
            <person name="Ma J."/>
        </authorList>
    </citation>
    <scope>NUCLEOTIDE SEQUENCE [LARGE SCALE GENOMIC DNA]</scope>
    <source>
        <strain evidence="2">JCM 16578</strain>
    </source>
</reference>
<evidence type="ECO:0000313" key="1">
    <source>
        <dbReference type="EMBL" id="GAA3873785.1"/>
    </source>
</evidence>
<dbReference type="Gene3D" id="3.40.50.300">
    <property type="entry name" value="P-loop containing nucleotide triphosphate hydrolases"/>
    <property type="match status" value="1"/>
</dbReference>
<dbReference type="SUPFAM" id="SSF52540">
    <property type="entry name" value="P-loop containing nucleoside triphosphate hydrolases"/>
    <property type="match status" value="1"/>
</dbReference>
<gene>
    <name evidence="1" type="ORF">GCM10022207_44240</name>
</gene>
<dbReference type="InterPro" id="IPR027417">
    <property type="entry name" value="P-loop_NTPase"/>
</dbReference>
<protein>
    <submittedName>
        <fullName evidence="1">AAA family ATPase</fullName>
    </submittedName>
</protein>
<organism evidence="1 2">
    <name type="scientific">Streptomyces lannensis</name>
    <dbReference type="NCBI Taxonomy" id="766498"/>
    <lineage>
        <taxon>Bacteria</taxon>
        <taxon>Bacillati</taxon>
        <taxon>Actinomycetota</taxon>
        <taxon>Actinomycetes</taxon>
        <taxon>Kitasatosporales</taxon>
        <taxon>Streptomycetaceae</taxon>
        <taxon>Streptomyces</taxon>
    </lineage>
</organism>
<dbReference type="Pfam" id="PF13671">
    <property type="entry name" value="AAA_33"/>
    <property type="match status" value="1"/>
</dbReference>
<dbReference type="Proteomes" id="UP001501563">
    <property type="component" value="Unassembled WGS sequence"/>
</dbReference>
<sequence>MIVWVNGAFGSGKTTLVDELQRCRPAALVYDPEQIGYVLRDIVEVPTGNFQDLRLWRRQVISMAVGLLEEYERPILVPMTLVDPQYVAEIFGALEEAEVAVHHFFLKVPSEALARRIDARTVAPNDPERDEAARQWCKAQIEQCVAAVDTLPTDTIFLDGERPCRELADEVLSRVTVSR</sequence>
<comment type="caution">
    <text evidence="1">The sequence shown here is derived from an EMBL/GenBank/DDBJ whole genome shotgun (WGS) entry which is preliminary data.</text>
</comment>
<name>A0ABP7KD85_9ACTN</name>
<accession>A0ABP7KD85</accession>
<keyword evidence="2" id="KW-1185">Reference proteome</keyword>
<evidence type="ECO:0000313" key="2">
    <source>
        <dbReference type="Proteomes" id="UP001501563"/>
    </source>
</evidence>
<dbReference type="RefSeq" id="WP_345550359.1">
    <property type="nucleotide sequence ID" value="NZ_BAAAZA010000011.1"/>
</dbReference>